<keyword evidence="6" id="KW-1185">Reference proteome</keyword>
<reference evidence="5" key="1">
    <citation type="submission" date="2021-04" db="EMBL/GenBank/DDBJ databases">
        <authorList>
            <consortium name="Wellcome Sanger Institute Data Sharing"/>
        </authorList>
    </citation>
    <scope>NUCLEOTIDE SEQUENCE [LARGE SCALE GENOMIC DNA]</scope>
</reference>
<evidence type="ECO:0000313" key="5">
    <source>
        <dbReference type="Ensembl" id="ENSATEP00000048899.1"/>
    </source>
</evidence>
<feature type="region of interest" description="Disordered" evidence="3">
    <location>
        <begin position="1"/>
        <end position="122"/>
    </location>
</feature>
<dbReference type="InterPro" id="IPR023578">
    <property type="entry name" value="Ras_GEF_dom_sf"/>
</dbReference>
<accession>A0A7N6AIN4</accession>
<dbReference type="PROSITE" id="PS00720">
    <property type="entry name" value="RASGEF"/>
    <property type="match status" value="1"/>
</dbReference>
<evidence type="ECO:0000256" key="3">
    <source>
        <dbReference type="SAM" id="MobiDB-lite"/>
    </source>
</evidence>
<evidence type="ECO:0000256" key="2">
    <source>
        <dbReference type="PROSITE-ProRule" id="PRU00168"/>
    </source>
</evidence>
<name>A0A7N6AIN4_ANATE</name>
<feature type="domain" description="Ras-GEF" evidence="4">
    <location>
        <begin position="279"/>
        <end position="526"/>
    </location>
</feature>
<dbReference type="PROSITE" id="PS50009">
    <property type="entry name" value="RASGEF_CAT"/>
    <property type="match status" value="1"/>
</dbReference>
<dbReference type="Gene3D" id="1.10.840.10">
    <property type="entry name" value="Ras guanine-nucleotide exchange factors catalytic domain"/>
    <property type="match status" value="1"/>
</dbReference>
<dbReference type="AlphaFoldDB" id="A0A7N6AIN4"/>
<sequence>MPPTTPYAGKFNSCPPYGNNNTHPQPHSPYRSSTAPKPTKENVYNYAYSAAENPYDIPQPHSSYRSSSVSSVNAKEHHYSSGSVVSENPYSSPQPHSPRQHSTSCPGRAYRHTSSSSSSEQSCRNNAAAAKARHYGHGITASYGEMCYHDNSLVSASLEALIQHLVPTVDYYPDIRFREVAPKLVQLLTEWTETFPYDFRDERMMRCLKDMTHHVARGDEYSWRAMQQMTQRLIKRLSALGQYEEAVAALNAVASERPACLKSKQAPGHKNDVLSVCDDPFIVAQQLTHIELDRLSFIGPEEFIQTFAMKDPLENHKGFFRKRKTSNLEAYVNWFNRLSYLVATEICMPVKKKHRARIIEFFIDVAQECFNIGNFNSLMAIITGMNMSPVARLKKTWSKVNTDKFEILEHQMDPSNNFSNYRTALRGATQRSETAHSSQEKIVIPFFSLLIKDIYFLNEGCASRLPNGHINFEKLWELAKQVSEFLVWRQVICPFDRDRRILQYLVTTPVFSEDELHLASYESEGPENNMEKDSRRSLRWVSKHTCTNHPLHIIHHLR</sequence>
<dbReference type="GO" id="GO:0005886">
    <property type="term" value="C:plasma membrane"/>
    <property type="evidence" value="ECO:0007669"/>
    <property type="project" value="TreeGrafter"/>
</dbReference>
<dbReference type="InterPro" id="IPR036964">
    <property type="entry name" value="RASGEF_cat_dom_sf"/>
</dbReference>
<keyword evidence="1 2" id="KW-0344">Guanine-nucleotide releasing factor</keyword>
<dbReference type="InterPro" id="IPR019804">
    <property type="entry name" value="Ras_G-nucl-exch_fac_CS"/>
</dbReference>
<evidence type="ECO:0000313" key="6">
    <source>
        <dbReference type="Proteomes" id="UP000265040"/>
    </source>
</evidence>
<dbReference type="Ensembl" id="ENSATET00000047371.2">
    <property type="protein sequence ID" value="ENSATEP00000048899.1"/>
    <property type="gene ID" value="ENSATEG00000021833.3"/>
</dbReference>
<dbReference type="GO" id="GO:0005085">
    <property type="term" value="F:guanyl-nucleotide exchange factor activity"/>
    <property type="evidence" value="ECO:0007669"/>
    <property type="project" value="UniProtKB-KW"/>
</dbReference>
<dbReference type="SUPFAM" id="SSF48366">
    <property type="entry name" value="Ras GEF"/>
    <property type="match status" value="1"/>
</dbReference>
<dbReference type="InterPro" id="IPR008937">
    <property type="entry name" value="Ras-like_GEF"/>
</dbReference>
<dbReference type="PANTHER" id="PTHR23113">
    <property type="entry name" value="GUANINE NUCLEOTIDE EXCHANGE FACTOR"/>
    <property type="match status" value="1"/>
</dbReference>
<dbReference type="FunFam" id="1.10.840.10:FF:000008">
    <property type="entry name" value="Ras-GEF domain-containing family member 1B"/>
    <property type="match status" value="1"/>
</dbReference>
<dbReference type="GO" id="GO:0007265">
    <property type="term" value="P:Ras protein signal transduction"/>
    <property type="evidence" value="ECO:0007669"/>
    <property type="project" value="TreeGrafter"/>
</dbReference>
<feature type="compositionally biased region" description="Polar residues" evidence="3">
    <location>
        <begin position="18"/>
        <end position="36"/>
    </location>
</feature>
<protein>
    <recommendedName>
        <fullName evidence="4">Ras-GEF domain-containing protein</fullName>
    </recommendedName>
</protein>
<reference evidence="5" key="2">
    <citation type="submission" date="2025-08" db="UniProtKB">
        <authorList>
            <consortium name="Ensembl"/>
        </authorList>
    </citation>
    <scope>IDENTIFICATION</scope>
</reference>
<dbReference type="Pfam" id="PF00617">
    <property type="entry name" value="RasGEF"/>
    <property type="match status" value="1"/>
</dbReference>
<reference evidence="5" key="3">
    <citation type="submission" date="2025-09" db="UniProtKB">
        <authorList>
            <consortium name="Ensembl"/>
        </authorList>
    </citation>
    <scope>IDENTIFICATION</scope>
</reference>
<proteinExistence type="predicted"/>
<dbReference type="GeneTree" id="ENSGT00940000155816"/>
<evidence type="ECO:0000259" key="4">
    <source>
        <dbReference type="PROSITE" id="PS50009"/>
    </source>
</evidence>
<feature type="compositionally biased region" description="Low complexity" evidence="3">
    <location>
        <begin position="62"/>
        <end position="72"/>
    </location>
</feature>
<dbReference type="Proteomes" id="UP000265040">
    <property type="component" value="Chromosome 22"/>
</dbReference>
<dbReference type="PANTHER" id="PTHR23113:SF197">
    <property type="entry name" value="RAS-GEF DOMAIN-CONTAINING FAMILY MEMBER 1B"/>
    <property type="match status" value="1"/>
</dbReference>
<evidence type="ECO:0000256" key="1">
    <source>
        <dbReference type="ARBA" id="ARBA00022658"/>
    </source>
</evidence>
<dbReference type="CDD" id="cd00155">
    <property type="entry name" value="RasGEF"/>
    <property type="match status" value="1"/>
</dbReference>
<dbReference type="SMART" id="SM00147">
    <property type="entry name" value="RasGEF"/>
    <property type="match status" value="1"/>
</dbReference>
<dbReference type="InterPro" id="IPR001895">
    <property type="entry name" value="RASGEF_cat_dom"/>
</dbReference>
<organism evidence="5 6">
    <name type="scientific">Anabas testudineus</name>
    <name type="common">Climbing perch</name>
    <name type="synonym">Anthias testudineus</name>
    <dbReference type="NCBI Taxonomy" id="64144"/>
    <lineage>
        <taxon>Eukaryota</taxon>
        <taxon>Metazoa</taxon>
        <taxon>Chordata</taxon>
        <taxon>Craniata</taxon>
        <taxon>Vertebrata</taxon>
        <taxon>Euteleostomi</taxon>
        <taxon>Actinopterygii</taxon>
        <taxon>Neopterygii</taxon>
        <taxon>Teleostei</taxon>
        <taxon>Neoteleostei</taxon>
        <taxon>Acanthomorphata</taxon>
        <taxon>Anabantaria</taxon>
        <taxon>Anabantiformes</taxon>
        <taxon>Anabantoidei</taxon>
        <taxon>Anabantidae</taxon>
        <taxon>Anabas</taxon>
    </lineage>
</organism>